<reference evidence="1 2" key="1">
    <citation type="journal article" date="2018" name="Mol. Biol. Evol.">
        <title>Broad Genomic Sampling Reveals a Smut Pathogenic Ancestry of the Fungal Clade Ustilaginomycotina.</title>
        <authorList>
            <person name="Kijpornyongpan T."/>
            <person name="Mondo S.J."/>
            <person name="Barry K."/>
            <person name="Sandor L."/>
            <person name="Lee J."/>
            <person name="Lipzen A."/>
            <person name="Pangilinan J."/>
            <person name="LaButti K."/>
            <person name="Hainaut M."/>
            <person name="Henrissat B."/>
            <person name="Grigoriev I.V."/>
            <person name="Spatafora J.W."/>
            <person name="Aime M.C."/>
        </authorList>
    </citation>
    <scope>NUCLEOTIDE SEQUENCE [LARGE SCALE GENOMIC DNA]</scope>
    <source>
        <strain evidence="1 2">SA 807</strain>
    </source>
</reference>
<evidence type="ECO:0000313" key="1">
    <source>
        <dbReference type="EMBL" id="PWN47019.1"/>
    </source>
</evidence>
<gene>
    <name evidence="1" type="ORF">IE53DRAFT_277246</name>
</gene>
<evidence type="ECO:0000313" key="2">
    <source>
        <dbReference type="Proteomes" id="UP000245626"/>
    </source>
</evidence>
<keyword evidence="2" id="KW-1185">Reference proteome</keyword>
<name>A0ACD0NML3_9BASI</name>
<protein>
    <submittedName>
        <fullName evidence="1">Uncharacterized protein</fullName>
    </submittedName>
</protein>
<dbReference type="Proteomes" id="UP000245626">
    <property type="component" value="Unassembled WGS sequence"/>
</dbReference>
<accession>A0ACD0NML3</accession>
<organism evidence="1 2">
    <name type="scientific">Violaceomyces palustris</name>
    <dbReference type="NCBI Taxonomy" id="1673888"/>
    <lineage>
        <taxon>Eukaryota</taxon>
        <taxon>Fungi</taxon>
        <taxon>Dikarya</taxon>
        <taxon>Basidiomycota</taxon>
        <taxon>Ustilaginomycotina</taxon>
        <taxon>Ustilaginomycetes</taxon>
        <taxon>Violaceomycetales</taxon>
        <taxon>Violaceomycetaceae</taxon>
        <taxon>Violaceomyces</taxon>
    </lineage>
</organism>
<proteinExistence type="predicted"/>
<sequence length="159" mass="16208">MTSVINVTITITITITILHRRAGGVGGEGKGKGREEWNEGRVQRILIGATYSNPPFLDSASSHEGGGGGGVVAGGLARRSGQSSLGWVCPPACHLPLHPHAPPPTPSSPCQQPSTPSTLGVGGGGGLVGVPFPLNTFENIQGARDGGGRGIRWMETVLS</sequence>
<dbReference type="EMBL" id="KZ820584">
    <property type="protein sequence ID" value="PWN47019.1"/>
    <property type="molecule type" value="Genomic_DNA"/>
</dbReference>